<proteinExistence type="predicted"/>
<evidence type="ECO:0000313" key="1">
    <source>
        <dbReference type="EnsemblPlants" id="AVESA.00010b.r2.7AG1214340.1.CDS"/>
    </source>
</evidence>
<sequence>MEEGAATVDNSTAPMVVPEVSIDVEQHAEGSTVSTVVPKEVVGVDQHAEGSTVPMVVPEEAVDVDQHAKGSTVPEEAADTDQHAEGLTVPMVVPQEAVDADQHVEGSTVPMVVPEEAANADQHVQGSTVPMVVPDRAADAGQRGEGVAAPMELPEATADLDHHIEDATTKDKHGDTDGIINVTPEEMRGIIEVIADTGKFWHEWSFLKRLLSLQLMQVLGEYSEAQMVIREDGQQPNPLAAEAHSELFSQLNDALLRFEEGPPFTLQRLCEILLDPKGTYKKLSKLALALEKTLLVTSTITKSTDPYPAAHGPNSEGTAITENSDPVDIRPETLPEHPAAVPNGTEHAGGDGDEEMADAEAEAVPINHDVEMQEEKIDQIADVNSDTNPGAAVACEMVSASEQSPDPQS</sequence>
<accession>A0ACD5ZRN4</accession>
<reference evidence="1" key="2">
    <citation type="submission" date="2025-09" db="UniProtKB">
        <authorList>
            <consortium name="EnsemblPlants"/>
        </authorList>
    </citation>
    <scope>IDENTIFICATION</scope>
</reference>
<protein>
    <submittedName>
        <fullName evidence="1">Uncharacterized protein</fullName>
    </submittedName>
</protein>
<name>A0ACD5ZRN4_AVESA</name>
<evidence type="ECO:0000313" key="2">
    <source>
        <dbReference type="Proteomes" id="UP001732700"/>
    </source>
</evidence>
<reference evidence="1" key="1">
    <citation type="submission" date="2021-05" db="EMBL/GenBank/DDBJ databases">
        <authorList>
            <person name="Scholz U."/>
            <person name="Mascher M."/>
            <person name="Fiebig A."/>
        </authorList>
    </citation>
    <scope>NUCLEOTIDE SEQUENCE [LARGE SCALE GENOMIC DNA]</scope>
</reference>
<organism evidence="1 2">
    <name type="scientific">Avena sativa</name>
    <name type="common">Oat</name>
    <dbReference type="NCBI Taxonomy" id="4498"/>
    <lineage>
        <taxon>Eukaryota</taxon>
        <taxon>Viridiplantae</taxon>
        <taxon>Streptophyta</taxon>
        <taxon>Embryophyta</taxon>
        <taxon>Tracheophyta</taxon>
        <taxon>Spermatophyta</taxon>
        <taxon>Magnoliopsida</taxon>
        <taxon>Liliopsida</taxon>
        <taxon>Poales</taxon>
        <taxon>Poaceae</taxon>
        <taxon>BOP clade</taxon>
        <taxon>Pooideae</taxon>
        <taxon>Poodae</taxon>
        <taxon>Poeae</taxon>
        <taxon>Poeae Chloroplast Group 1 (Aveneae type)</taxon>
        <taxon>Aveninae</taxon>
        <taxon>Avena</taxon>
    </lineage>
</organism>
<keyword evidence="2" id="KW-1185">Reference proteome</keyword>
<dbReference type="Proteomes" id="UP001732700">
    <property type="component" value="Chromosome 7A"/>
</dbReference>
<dbReference type="EnsemblPlants" id="AVESA.00010b.r2.7AG1214340.1">
    <property type="protein sequence ID" value="AVESA.00010b.r2.7AG1214340.1.CDS"/>
    <property type="gene ID" value="AVESA.00010b.r2.7AG1214340"/>
</dbReference>